<evidence type="ECO:0000313" key="2">
    <source>
        <dbReference type="EMBL" id="MBE1609975.1"/>
    </source>
</evidence>
<dbReference type="InterPro" id="IPR043917">
    <property type="entry name" value="DUF5753"/>
</dbReference>
<sequence length="93" mass="10260">MRGQLDRLQTVIGTPNIRFGIIPFGIPLSTTPQNSFQIYDDTAMVETFVGETTHTHESAAAYARVMDRLWNDAVTGHSARKLIFDAVEALPPA</sequence>
<name>A0A927RF91_9ACTN</name>
<reference evidence="2" key="1">
    <citation type="submission" date="2020-10" db="EMBL/GenBank/DDBJ databases">
        <title>Sequencing the genomes of 1000 actinobacteria strains.</title>
        <authorList>
            <person name="Klenk H.-P."/>
        </authorList>
    </citation>
    <scope>NUCLEOTIDE SEQUENCE</scope>
    <source>
        <strain evidence="2">DSM 45354</strain>
    </source>
</reference>
<accession>A0A927RF91</accession>
<feature type="domain" description="DUF5753" evidence="1">
    <location>
        <begin position="1"/>
        <end position="83"/>
    </location>
</feature>
<dbReference type="EMBL" id="JADBEM010000001">
    <property type="protein sequence ID" value="MBE1609975.1"/>
    <property type="molecule type" value="Genomic_DNA"/>
</dbReference>
<protein>
    <recommendedName>
        <fullName evidence="1">DUF5753 domain-containing protein</fullName>
    </recommendedName>
</protein>
<organism evidence="2 3">
    <name type="scientific">Actinopolymorpha pittospori</name>
    <dbReference type="NCBI Taxonomy" id="648752"/>
    <lineage>
        <taxon>Bacteria</taxon>
        <taxon>Bacillati</taxon>
        <taxon>Actinomycetota</taxon>
        <taxon>Actinomycetes</taxon>
        <taxon>Propionibacteriales</taxon>
        <taxon>Actinopolymorphaceae</taxon>
        <taxon>Actinopolymorpha</taxon>
    </lineage>
</organism>
<dbReference type="AlphaFoldDB" id="A0A927RF91"/>
<proteinExistence type="predicted"/>
<dbReference type="Pfam" id="PF19054">
    <property type="entry name" value="DUF5753"/>
    <property type="match status" value="1"/>
</dbReference>
<keyword evidence="3" id="KW-1185">Reference proteome</keyword>
<gene>
    <name evidence="2" type="ORF">HEB94_006823</name>
</gene>
<evidence type="ECO:0000313" key="3">
    <source>
        <dbReference type="Proteomes" id="UP000638648"/>
    </source>
</evidence>
<dbReference type="Proteomes" id="UP000638648">
    <property type="component" value="Unassembled WGS sequence"/>
</dbReference>
<evidence type="ECO:0000259" key="1">
    <source>
        <dbReference type="Pfam" id="PF19054"/>
    </source>
</evidence>
<comment type="caution">
    <text evidence="2">The sequence shown here is derived from an EMBL/GenBank/DDBJ whole genome shotgun (WGS) entry which is preliminary data.</text>
</comment>